<keyword evidence="8" id="KW-1185">Reference proteome</keyword>
<dbReference type="RefSeq" id="WP_274942363.1">
    <property type="nucleotide sequence ID" value="NZ_JANWOI010000001.1"/>
</dbReference>
<dbReference type="InterPro" id="IPR036196">
    <property type="entry name" value="Ptyr_pPase_sf"/>
</dbReference>
<keyword evidence="4" id="KW-0904">Protein phosphatase</keyword>
<gene>
    <name evidence="7" type="ORF">NYP16_01625</name>
</gene>
<dbReference type="CDD" id="cd16343">
    <property type="entry name" value="LMWPTP"/>
    <property type="match status" value="1"/>
</dbReference>
<feature type="active site" description="Nucleophile" evidence="5">
    <location>
        <position position="8"/>
    </location>
</feature>
<feature type="domain" description="Phosphotyrosine protein phosphatase I" evidence="6">
    <location>
        <begin position="2"/>
        <end position="156"/>
    </location>
</feature>
<dbReference type="Gene3D" id="3.40.50.2300">
    <property type="match status" value="1"/>
</dbReference>
<feature type="active site" evidence="5">
    <location>
        <position position="14"/>
    </location>
</feature>
<keyword evidence="3" id="KW-0378">Hydrolase</keyword>
<dbReference type="SMART" id="SM00226">
    <property type="entry name" value="LMWPc"/>
    <property type="match status" value="1"/>
</dbReference>
<sequence>MIRLIFVCLGNICRSPIAEGICRAALADDNFRTRMNGEISWDSAGLGDWHQGAAPDPRAIAVAKKHGIDIADLRARKIADDDFESFDLILAMDRDNVEGLRKRCPEQFADRIHLLMDFAHDSKIREVPDPYFFRDEAGFERVFTTIEEGVLGLLTHLRERRF</sequence>
<dbReference type="Proteomes" id="UP001141619">
    <property type="component" value="Unassembled WGS sequence"/>
</dbReference>
<evidence type="ECO:0000256" key="5">
    <source>
        <dbReference type="PIRSR" id="PIRSR617867-1"/>
    </source>
</evidence>
<reference evidence="7" key="2">
    <citation type="journal article" date="2023" name="Syst. Appl. Microbiol.">
        <title>Govania unica gen. nov., sp. nov., a rare biosphere bacterium that represents a novel family in the class Alphaproteobacteria.</title>
        <authorList>
            <person name="Vandamme P."/>
            <person name="Peeters C."/>
            <person name="Hettiarachchi A."/>
            <person name="Cnockaert M."/>
            <person name="Carlier A."/>
        </authorList>
    </citation>
    <scope>NUCLEOTIDE SEQUENCE</scope>
    <source>
        <strain evidence="7">LMG 31809</strain>
    </source>
</reference>
<dbReference type="AlphaFoldDB" id="A0A9X3TVV3"/>
<dbReference type="SUPFAM" id="SSF52788">
    <property type="entry name" value="Phosphotyrosine protein phosphatases I"/>
    <property type="match status" value="1"/>
</dbReference>
<evidence type="ECO:0000256" key="4">
    <source>
        <dbReference type="ARBA" id="ARBA00022912"/>
    </source>
</evidence>
<dbReference type="InterPro" id="IPR050438">
    <property type="entry name" value="LMW_PTPase"/>
</dbReference>
<evidence type="ECO:0000313" key="8">
    <source>
        <dbReference type="Proteomes" id="UP001141619"/>
    </source>
</evidence>
<protein>
    <recommendedName>
        <fullName evidence="2">protein-tyrosine-phosphatase</fullName>
        <ecNumber evidence="2">3.1.3.48</ecNumber>
    </recommendedName>
</protein>
<dbReference type="Pfam" id="PF01451">
    <property type="entry name" value="LMWPc"/>
    <property type="match status" value="1"/>
</dbReference>
<organism evidence="7 8">
    <name type="scientific">Govanella unica</name>
    <dbReference type="NCBI Taxonomy" id="2975056"/>
    <lineage>
        <taxon>Bacteria</taxon>
        <taxon>Pseudomonadati</taxon>
        <taxon>Pseudomonadota</taxon>
        <taxon>Alphaproteobacteria</taxon>
        <taxon>Emcibacterales</taxon>
        <taxon>Govanellaceae</taxon>
        <taxon>Govanella</taxon>
    </lineage>
</organism>
<evidence type="ECO:0000256" key="3">
    <source>
        <dbReference type="ARBA" id="ARBA00022801"/>
    </source>
</evidence>
<name>A0A9X3TVV3_9PROT</name>
<proteinExistence type="inferred from homology"/>
<dbReference type="PRINTS" id="PR00719">
    <property type="entry name" value="LMWPTPASE"/>
</dbReference>
<dbReference type="PANTHER" id="PTHR11717">
    <property type="entry name" value="LOW MOLECULAR WEIGHT PROTEIN TYROSINE PHOSPHATASE"/>
    <property type="match status" value="1"/>
</dbReference>
<accession>A0A9X3TVV3</accession>
<evidence type="ECO:0000256" key="2">
    <source>
        <dbReference type="ARBA" id="ARBA00013064"/>
    </source>
</evidence>
<reference evidence="7" key="1">
    <citation type="submission" date="2022-08" db="EMBL/GenBank/DDBJ databases">
        <authorList>
            <person name="Vandamme P."/>
            <person name="Hettiarachchi A."/>
            <person name="Peeters C."/>
            <person name="Cnockaert M."/>
            <person name="Carlier A."/>
        </authorList>
    </citation>
    <scope>NUCLEOTIDE SEQUENCE</scope>
    <source>
        <strain evidence="7">LMG 31809</strain>
    </source>
</reference>
<evidence type="ECO:0000313" key="7">
    <source>
        <dbReference type="EMBL" id="MDA5192659.1"/>
    </source>
</evidence>
<dbReference type="InterPro" id="IPR017867">
    <property type="entry name" value="Tyr_phospatase_low_mol_wt"/>
</dbReference>
<feature type="active site" description="Proton donor" evidence="5">
    <location>
        <position position="129"/>
    </location>
</feature>
<dbReference type="PANTHER" id="PTHR11717:SF7">
    <property type="entry name" value="LOW MOLECULAR WEIGHT PHOSPHOTYROSINE PROTEIN PHOSPHATASE"/>
    <property type="match status" value="1"/>
</dbReference>
<dbReference type="EC" id="3.1.3.48" evidence="2"/>
<evidence type="ECO:0000259" key="6">
    <source>
        <dbReference type="SMART" id="SM00226"/>
    </source>
</evidence>
<comment type="similarity">
    <text evidence="1">Belongs to the low molecular weight phosphotyrosine protein phosphatase family.</text>
</comment>
<dbReference type="InterPro" id="IPR023485">
    <property type="entry name" value="Ptyr_pPase"/>
</dbReference>
<evidence type="ECO:0000256" key="1">
    <source>
        <dbReference type="ARBA" id="ARBA00011063"/>
    </source>
</evidence>
<dbReference type="EMBL" id="JANWOI010000001">
    <property type="protein sequence ID" value="MDA5192659.1"/>
    <property type="molecule type" value="Genomic_DNA"/>
</dbReference>
<comment type="caution">
    <text evidence="7">The sequence shown here is derived from an EMBL/GenBank/DDBJ whole genome shotgun (WGS) entry which is preliminary data.</text>
</comment>
<dbReference type="GO" id="GO:0004725">
    <property type="term" value="F:protein tyrosine phosphatase activity"/>
    <property type="evidence" value="ECO:0007669"/>
    <property type="project" value="UniProtKB-EC"/>
</dbReference>